<comment type="caution">
    <text evidence="1">The sequence shown here is derived from an EMBL/GenBank/DDBJ whole genome shotgun (WGS) entry which is preliminary data.</text>
</comment>
<evidence type="ECO:0000313" key="1">
    <source>
        <dbReference type="EMBL" id="MDR7355884.1"/>
    </source>
</evidence>
<evidence type="ECO:0000313" key="2">
    <source>
        <dbReference type="Proteomes" id="UP001183619"/>
    </source>
</evidence>
<name>A0ABU2BB66_9CORY</name>
<proteinExistence type="predicted"/>
<organism evidence="1 2">
    <name type="scientific">Corynebacterium felinum</name>
    <dbReference type="NCBI Taxonomy" id="131318"/>
    <lineage>
        <taxon>Bacteria</taxon>
        <taxon>Bacillati</taxon>
        <taxon>Actinomycetota</taxon>
        <taxon>Actinomycetes</taxon>
        <taxon>Mycobacteriales</taxon>
        <taxon>Corynebacteriaceae</taxon>
        <taxon>Corynebacterium</taxon>
    </lineage>
</organism>
<gene>
    <name evidence="1" type="ORF">J2S37_002422</name>
</gene>
<dbReference type="EMBL" id="JAVDYF010000001">
    <property type="protein sequence ID" value="MDR7355884.1"/>
    <property type="molecule type" value="Genomic_DNA"/>
</dbReference>
<dbReference type="Proteomes" id="UP001183619">
    <property type="component" value="Unassembled WGS sequence"/>
</dbReference>
<keyword evidence="2" id="KW-1185">Reference proteome</keyword>
<accession>A0ABU2BB66</accession>
<reference evidence="1 2" key="1">
    <citation type="submission" date="2023-07" db="EMBL/GenBank/DDBJ databases">
        <title>Sequencing the genomes of 1000 actinobacteria strains.</title>
        <authorList>
            <person name="Klenk H.-P."/>
        </authorList>
    </citation>
    <scope>NUCLEOTIDE SEQUENCE [LARGE SCALE GENOMIC DNA]</scope>
    <source>
        <strain evidence="1 2">DSM 44508</strain>
    </source>
</reference>
<protein>
    <submittedName>
        <fullName evidence="1">Uncharacterized protein</fullName>
    </submittedName>
</protein>
<sequence>MLCCCLSTPPPALSAQLNPTEWFLMIEVFSPEKHASNDNPRCWGFGGCNGVTKYAEACSGV</sequence>